<feature type="chain" id="PRO_5005516357" evidence="1">
    <location>
        <begin position="19"/>
        <end position="88"/>
    </location>
</feature>
<evidence type="ECO:0000256" key="1">
    <source>
        <dbReference type="SAM" id="SignalP"/>
    </source>
</evidence>
<proteinExistence type="evidence at transcript level"/>
<feature type="signal peptide" evidence="1">
    <location>
        <begin position="1"/>
        <end position="18"/>
    </location>
</feature>
<sequence length="88" mass="10051">MLFVLFAVVLGLPASLEATSATPDCRSGLYPQWRYILPTIVDMINFTRLLFRARARRMADAYVSVGPFDRKGKFPFPRSGSYRTRRSC</sequence>
<protein>
    <submittedName>
        <fullName evidence="2">Putative ixodes 10 kDa peptide protein</fullName>
    </submittedName>
</protein>
<reference evidence="2" key="1">
    <citation type="submission" date="2012-12" db="EMBL/GenBank/DDBJ databases">
        <title>Identification and characterization of a phenylalanine ammonia-lyase gene family in Isatis indigotica Fort.</title>
        <authorList>
            <person name="Liu Q."/>
            <person name="Chen J."/>
            <person name="Zhou X."/>
            <person name="Di P."/>
            <person name="Xiao Y."/>
            <person name="Xuan H."/>
            <person name="Zhang L."/>
            <person name="Chen W."/>
        </authorList>
    </citation>
    <scope>NUCLEOTIDE SEQUENCE</scope>
    <source>
        <tissue evidence="2">Salivary gland</tissue>
    </source>
</reference>
<evidence type="ECO:0000313" key="2">
    <source>
        <dbReference type="EMBL" id="JAA66431.1"/>
    </source>
</evidence>
<dbReference type="AlphaFoldDB" id="A0A0K8R5V1"/>
<organism evidence="2">
    <name type="scientific">Ixodes ricinus</name>
    <name type="common">Common tick</name>
    <name type="synonym">Acarus ricinus</name>
    <dbReference type="NCBI Taxonomy" id="34613"/>
    <lineage>
        <taxon>Eukaryota</taxon>
        <taxon>Metazoa</taxon>
        <taxon>Ecdysozoa</taxon>
        <taxon>Arthropoda</taxon>
        <taxon>Chelicerata</taxon>
        <taxon>Arachnida</taxon>
        <taxon>Acari</taxon>
        <taxon>Parasitiformes</taxon>
        <taxon>Ixodida</taxon>
        <taxon>Ixodoidea</taxon>
        <taxon>Ixodidae</taxon>
        <taxon>Ixodinae</taxon>
        <taxon>Ixodes</taxon>
    </lineage>
</organism>
<dbReference type="EMBL" id="GADI01007377">
    <property type="protein sequence ID" value="JAA66431.1"/>
    <property type="molecule type" value="mRNA"/>
</dbReference>
<accession>A0A0K8R5V1</accession>
<name>A0A0K8R5V1_IXORI</name>
<keyword evidence="1" id="KW-0732">Signal</keyword>